<dbReference type="Proteomes" id="UP000193335">
    <property type="component" value="Unassembled WGS sequence"/>
</dbReference>
<evidence type="ECO:0000313" key="1">
    <source>
        <dbReference type="EMBL" id="OSJ32098.1"/>
    </source>
</evidence>
<dbReference type="EMBL" id="NAFL01000251">
    <property type="protein sequence ID" value="OSJ32098.1"/>
    <property type="molecule type" value="Genomic_DNA"/>
</dbReference>
<proteinExistence type="predicted"/>
<sequence length="278" mass="30541">MCLSQVACGTYIPSQRDWPNSETKDVERMNRTLVRSIVCELSYAVTLAVENDLELARKRPSRRAYSSYLVNWGVEVATDLTVSESSTLNPSGLWAPMSPLSPVFTLGGGISGASVATNDNTFNVFYPLSALYKPDLFRTNNQERPCRHPSTGQQGSPLVDIDLKILPLLETRIQLVTVGLADNPDDDKNAIAGEKNVLTQTVSIKETVSGDITPTWKFSTGSVNPSGLFFNANRERTHQVVFTFGRLARGGQSLSPLAQAFHVNEQLRAGLRNSRIRP</sequence>
<comment type="caution">
    <text evidence="1">The sequence shown here is derived from an EMBL/GenBank/DDBJ whole genome shotgun (WGS) entry which is preliminary data.</text>
</comment>
<reference evidence="1 2" key="1">
    <citation type="submission" date="2017-03" db="EMBL/GenBank/DDBJ databases">
        <title>Whole genome sequences of fourteen strains of Bradyrhizobium canariense and one strain of Bradyrhizobium japonicum isolated from Lupinus (Papilionoideae: Genisteae) species in Algeria.</title>
        <authorList>
            <person name="Crovadore J."/>
            <person name="Chekireb D."/>
            <person name="Brachmann A."/>
            <person name="Chablais R."/>
            <person name="Cochard B."/>
            <person name="Lefort F."/>
        </authorList>
    </citation>
    <scope>NUCLEOTIDE SEQUENCE [LARGE SCALE GENOMIC DNA]</scope>
    <source>
        <strain evidence="1 2">UBMA197</strain>
    </source>
</reference>
<organism evidence="1 2">
    <name type="scientific">Bradyrhizobium japonicum</name>
    <dbReference type="NCBI Taxonomy" id="375"/>
    <lineage>
        <taxon>Bacteria</taxon>
        <taxon>Pseudomonadati</taxon>
        <taxon>Pseudomonadota</taxon>
        <taxon>Alphaproteobacteria</taxon>
        <taxon>Hyphomicrobiales</taxon>
        <taxon>Nitrobacteraceae</taxon>
        <taxon>Bradyrhizobium</taxon>
    </lineage>
</organism>
<protein>
    <submittedName>
        <fullName evidence="1">Uncharacterized protein</fullName>
    </submittedName>
</protein>
<evidence type="ECO:0000313" key="2">
    <source>
        <dbReference type="Proteomes" id="UP000193335"/>
    </source>
</evidence>
<accession>A0A1Y2JMY8</accession>
<gene>
    <name evidence="1" type="ORF">BSZ19_19850</name>
</gene>
<name>A0A1Y2JMY8_BRAJP</name>
<dbReference type="AlphaFoldDB" id="A0A1Y2JMY8"/>